<dbReference type="EMBL" id="CP032125">
    <property type="protein sequence ID" value="AXX97728.1"/>
    <property type="molecule type" value="Genomic_DNA"/>
</dbReference>
<keyword evidence="2" id="KW-0413">Isomerase</keyword>
<dbReference type="Gene3D" id="3.20.20.70">
    <property type="entry name" value="Aldolase class I"/>
    <property type="match status" value="1"/>
</dbReference>
<dbReference type="InterPro" id="IPR000056">
    <property type="entry name" value="Ribul_P_3_epim-like"/>
</dbReference>
<dbReference type="PANTHER" id="PTHR11749">
    <property type="entry name" value="RIBULOSE-5-PHOSPHATE-3-EPIMERASE"/>
    <property type="match status" value="1"/>
</dbReference>
<dbReference type="GO" id="GO:0046872">
    <property type="term" value="F:metal ion binding"/>
    <property type="evidence" value="ECO:0007669"/>
    <property type="project" value="UniProtKB-KW"/>
</dbReference>
<evidence type="ECO:0000256" key="1">
    <source>
        <dbReference type="ARBA" id="ARBA00022723"/>
    </source>
</evidence>
<dbReference type="Proteomes" id="UP000261704">
    <property type="component" value="Chromosome"/>
</dbReference>
<dbReference type="Pfam" id="PF00834">
    <property type="entry name" value="Ribul_P_3_epim"/>
    <property type="match status" value="1"/>
</dbReference>
<dbReference type="GO" id="GO:0005975">
    <property type="term" value="P:carbohydrate metabolic process"/>
    <property type="evidence" value="ECO:0007669"/>
    <property type="project" value="InterPro"/>
</dbReference>
<protein>
    <submittedName>
        <fullName evidence="3">Ribulose phosphate epimerase</fullName>
    </submittedName>
</protein>
<accession>A0A347UFV0</accession>
<dbReference type="AlphaFoldDB" id="A0A347UFV0"/>
<dbReference type="GO" id="GO:0016857">
    <property type="term" value="F:racemase and epimerase activity, acting on carbohydrates and derivatives"/>
    <property type="evidence" value="ECO:0007669"/>
    <property type="project" value="InterPro"/>
</dbReference>
<dbReference type="SUPFAM" id="SSF51366">
    <property type="entry name" value="Ribulose-phoshate binding barrel"/>
    <property type="match status" value="1"/>
</dbReference>
<proteinExistence type="predicted"/>
<reference evidence="3 4" key="1">
    <citation type="submission" date="2018-09" db="EMBL/GenBank/DDBJ databases">
        <title>Profundibacter amoris BAR1 gen. nov., sp. nov., a new member of the Roseobacter clade isolated at Lokis Castle Vent Field on the Arctic Mid-Oceanic Ridge.</title>
        <authorList>
            <person name="Le Moine Bauer S."/>
            <person name="Sjoeberg A.G."/>
            <person name="L'Haridon S."/>
            <person name="Stokke R."/>
            <person name="Roalkvam I."/>
            <person name="Steen I.H."/>
            <person name="Dahle H."/>
        </authorList>
    </citation>
    <scope>NUCLEOTIDE SEQUENCE [LARGE SCALE GENOMIC DNA]</scope>
    <source>
        <strain evidence="3 4">BAR1</strain>
    </source>
</reference>
<gene>
    <name evidence="3" type="ORF">BAR1_07165</name>
</gene>
<evidence type="ECO:0000313" key="4">
    <source>
        <dbReference type="Proteomes" id="UP000261704"/>
    </source>
</evidence>
<evidence type="ECO:0000313" key="3">
    <source>
        <dbReference type="EMBL" id="AXX97728.1"/>
    </source>
</evidence>
<name>A0A347UFV0_9RHOB</name>
<sequence>MMNINDLKSRAKGISLGLFAADLGNLRRAAQNVAEWDCDILHFDIMDGVFVPQMIGGPGFVAAMDLGLLRDVHLMVQDPAAHVESYIKAGADMITVHAESDNAAEAIKIIQASERPVMAGLALMPGTTLDDAAPLLALNPDMILVLSLDPRGTPADIPAACARLTELRKIAPDAMLAFDGGVTLDSIAEIAACAPDMVVSGSAVLGAKKPKRAFAAMVKALETANT</sequence>
<organism evidence="3 4">
    <name type="scientific">Profundibacter amoris</name>
    <dbReference type="NCBI Taxonomy" id="2171755"/>
    <lineage>
        <taxon>Bacteria</taxon>
        <taxon>Pseudomonadati</taxon>
        <taxon>Pseudomonadota</taxon>
        <taxon>Alphaproteobacteria</taxon>
        <taxon>Rhodobacterales</taxon>
        <taxon>Paracoccaceae</taxon>
        <taxon>Profundibacter</taxon>
    </lineage>
</organism>
<dbReference type="KEGG" id="pamo:BAR1_07165"/>
<dbReference type="InterPro" id="IPR013785">
    <property type="entry name" value="Aldolase_TIM"/>
</dbReference>
<keyword evidence="1" id="KW-0479">Metal-binding</keyword>
<dbReference type="InterPro" id="IPR011060">
    <property type="entry name" value="RibuloseP-bd_barrel"/>
</dbReference>
<keyword evidence="4" id="KW-1185">Reference proteome</keyword>
<dbReference type="OrthoDB" id="5676666at2"/>
<evidence type="ECO:0000256" key="2">
    <source>
        <dbReference type="ARBA" id="ARBA00023235"/>
    </source>
</evidence>